<gene>
    <name evidence="1" type="ORF">L195_g063837</name>
</gene>
<name>A0A2K3KPE0_TRIPR</name>
<dbReference type="Proteomes" id="UP000236291">
    <property type="component" value="Unassembled WGS sequence"/>
</dbReference>
<dbReference type="EMBL" id="ASHM01222498">
    <property type="protein sequence ID" value="PNX68126.1"/>
    <property type="molecule type" value="Genomic_DNA"/>
</dbReference>
<reference evidence="1 2" key="2">
    <citation type="journal article" date="2017" name="Front. Plant Sci.">
        <title>Gene Classification and Mining of Molecular Markers Useful in Red Clover (Trifolium pratense) Breeding.</title>
        <authorList>
            <person name="Istvanek J."/>
            <person name="Dluhosova J."/>
            <person name="Dluhos P."/>
            <person name="Patkova L."/>
            <person name="Nedelnik J."/>
            <person name="Repkova J."/>
        </authorList>
    </citation>
    <scope>NUCLEOTIDE SEQUENCE [LARGE SCALE GENOMIC DNA]</scope>
    <source>
        <strain evidence="2">cv. Tatra</strain>
        <tissue evidence="1">Young leaves</tissue>
    </source>
</reference>
<proteinExistence type="predicted"/>
<accession>A0A2K3KPE0</accession>
<protein>
    <submittedName>
        <fullName evidence="1">Uncharacterized protein</fullName>
    </submittedName>
</protein>
<dbReference type="AlphaFoldDB" id="A0A2K3KPE0"/>
<evidence type="ECO:0000313" key="1">
    <source>
        <dbReference type="EMBL" id="PNX68126.1"/>
    </source>
</evidence>
<sequence>MLVVYRRRIYYVRAGLQRVGVQVAIQRLRGWSFWSAKGGPFTAPSKRDGVHPGIP</sequence>
<feature type="non-terminal residue" evidence="1">
    <location>
        <position position="55"/>
    </location>
</feature>
<comment type="caution">
    <text evidence="1">The sequence shown here is derived from an EMBL/GenBank/DDBJ whole genome shotgun (WGS) entry which is preliminary data.</text>
</comment>
<evidence type="ECO:0000313" key="2">
    <source>
        <dbReference type="Proteomes" id="UP000236291"/>
    </source>
</evidence>
<organism evidence="1 2">
    <name type="scientific">Trifolium pratense</name>
    <name type="common">Red clover</name>
    <dbReference type="NCBI Taxonomy" id="57577"/>
    <lineage>
        <taxon>Eukaryota</taxon>
        <taxon>Viridiplantae</taxon>
        <taxon>Streptophyta</taxon>
        <taxon>Embryophyta</taxon>
        <taxon>Tracheophyta</taxon>
        <taxon>Spermatophyta</taxon>
        <taxon>Magnoliopsida</taxon>
        <taxon>eudicotyledons</taxon>
        <taxon>Gunneridae</taxon>
        <taxon>Pentapetalae</taxon>
        <taxon>rosids</taxon>
        <taxon>fabids</taxon>
        <taxon>Fabales</taxon>
        <taxon>Fabaceae</taxon>
        <taxon>Papilionoideae</taxon>
        <taxon>50 kb inversion clade</taxon>
        <taxon>NPAAA clade</taxon>
        <taxon>Hologalegina</taxon>
        <taxon>IRL clade</taxon>
        <taxon>Trifolieae</taxon>
        <taxon>Trifolium</taxon>
    </lineage>
</organism>
<reference evidence="1 2" key="1">
    <citation type="journal article" date="2014" name="Am. J. Bot.">
        <title>Genome assembly and annotation for red clover (Trifolium pratense; Fabaceae).</title>
        <authorList>
            <person name="Istvanek J."/>
            <person name="Jaros M."/>
            <person name="Krenek A."/>
            <person name="Repkova J."/>
        </authorList>
    </citation>
    <scope>NUCLEOTIDE SEQUENCE [LARGE SCALE GENOMIC DNA]</scope>
    <source>
        <strain evidence="2">cv. Tatra</strain>
        <tissue evidence="1">Young leaves</tissue>
    </source>
</reference>